<reference evidence="3 4" key="1">
    <citation type="submission" date="2016-05" db="EMBL/GenBank/DDBJ databases">
        <title>Paenibacillus sp. 1ZS3-15 nov., isolated from the rhizosphere soil.</title>
        <authorList>
            <person name="Zhang X.X."/>
            <person name="Zhang J."/>
        </authorList>
    </citation>
    <scope>NUCLEOTIDE SEQUENCE [LARGE SCALE GENOMIC DNA]</scope>
    <source>
        <strain evidence="3 4">1ZS3-15</strain>
    </source>
</reference>
<evidence type="ECO:0000259" key="2">
    <source>
        <dbReference type="Pfam" id="PF01022"/>
    </source>
</evidence>
<evidence type="ECO:0000313" key="4">
    <source>
        <dbReference type="Proteomes" id="UP000078454"/>
    </source>
</evidence>
<accession>A0A198ASN7</accession>
<dbReference type="Proteomes" id="UP000078454">
    <property type="component" value="Unassembled WGS sequence"/>
</dbReference>
<dbReference type="InterPro" id="IPR036390">
    <property type="entry name" value="WH_DNA-bd_sf"/>
</dbReference>
<organism evidence="3 4">
    <name type="scientific">Paenibacillus oryzisoli</name>
    <dbReference type="NCBI Taxonomy" id="1850517"/>
    <lineage>
        <taxon>Bacteria</taxon>
        <taxon>Bacillati</taxon>
        <taxon>Bacillota</taxon>
        <taxon>Bacilli</taxon>
        <taxon>Bacillales</taxon>
        <taxon>Paenibacillaceae</taxon>
        <taxon>Paenibacillus</taxon>
    </lineage>
</organism>
<dbReference type="AlphaFoldDB" id="A0A198ASN7"/>
<dbReference type="Gene3D" id="1.10.10.10">
    <property type="entry name" value="Winged helix-like DNA-binding domain superfamily/Winged helix DNA-binding domain"/>
    <property type="match status" value="1"/>
</dbReference>
<name>A0A198ASN7_9BACL</name>
<dbReference type="Pfam" id="PF01022">
    <property type="entry name" value="HTH_5"/>
    <property type="match status" value="1"/>
</dbReference>
<dbReference type="OrthoDB" id="9781958at2"/>
<dbReference type="SUPFAM" id="SSF46785">
    <property type="entry name" value="Winged helix' DNA-binding domain"/>
    <property type="match status" value="1"/>
</dbReference>
<dbReference type="InterPro" id="IPR036388">
    <property type="entry name" value="WH-like_DNA-bd_sf"/>
</dbReference>
<feature type="domain" description="HTH arsR-type" evidence="2">
    <location>
        <begin position="18"/>
        <end position="64"/>
    </location>
</feature>
<keyword evidence="1" id="KW-0238">DNA-binding</keyword>
<dbReference type="STRING" id="1850517.A8708_32960"/>
<dbReference type="GO" id="GO:0003677">
    <property type="term" value="F:DNA binding"/>
    <property type="evidence" value="ECO:0007669"/>
    <property type="project" value="UniProtKB-KW"/>
</dbReference>
<evidence type="ECO:0000256" key="1">
    <source>
        <dbReference type="ARBA" id="ARBA00023125"/>
    </source>
</evidence>
<comment type="caution">
    <text evidence="3">The sequence shown here is derived from an EMBL/GenBank/DDBJ whole genome shotgun (WGS) entry which is preliminary data.</text>
</comment>
<gene>
    <name evidence="3" type="ORF">A8708_32960</name>
</gene>
<dbReference type="InterPro" id="IPR011991">
    <property type="entry name" value="ArsR-like_HTH"/>
</dbReference>
<protein>
    <submittedName>
        <fullName evidence="3">Transcriptional regulator</fullName>
    </submittedName>
</protein>
<sequence>MQIEVSSKNMPFLECFSSETRVKMIELLGEAPLNIKQLSQRLEISSAIVTKHIQKLELAGIVRSENVVGVRGTQKICYLQLEQATLQFKSKKPYEHPTTTIAIPIGQYSAFDVNPTCGLASPTQLIGVLDDPRYFADPQHVQAGILWFGSGYVEYRIPNFFHSNQKLRSLEISFEICSEAPGFNENWPSDISFSINDKPLGQWTCPGDFGKHRGVLSPDWWGNGNTQHGLLKIITVNPHGSFLDGTQISATTIHDLNILFSQDIHFRIASLATSANCGGVTLFGKQFGNYAQDIIVTMQEDK</sequence>
<proteinExistence type="predicted"/>
<dbReference type="InterPro" id="IPR001845">
    <property type="entry name" value="HTH_ArsR_DNA-bd_dom"/>
</dbReference>
<dbReference type="RefSeq" id="WP_068661534.1">
    <property type="nucleotide sequence ID" value="NZ_LYPB01000028.1"/>
</dbReference>
<evidence type="ECO:0000313" key="3">
    <source>
        <dbReference type="EMBL" id="OAS24559.1"/>
    </source>
</evidence>
<keyword evidence="4" id="KW-1185">Reference proteome</keyword>
<dbReference type="EMBL" id="LYPB01000028">
    <property type="protein sequence ID" value="OAS24559.1"/>
    <property type="molecule type" value="Genomic_DNA"/>
</dbReference>
<dbReference type="CDD" id="cd00090">
    <property type="entry name" value="HTH_ARSR"/>
    <property type="match status" value="1"/>
</dbReference>
<dbReference type="GO" id="GO:0003700">
    <property type="term" value="F:DNA-binding transcription factor activity"/>
    <property type="evidence" value="ECO:0007669"/>
    <property type="project" value="InterPro"/>
</dbReference>